<keyword evidence="2" id="KW-0677">Repeat</keyword>
<dbReference type="OrthoDB" id="6435757at2759"/>
<evidence type="ECO:0000313" key="4">
    <source>
        <dbReference type="Proteomes" id="UP000821853"/>
    </source>
</evidence>
<dbReference type="PANTHER" id="PTHR19229">
    <property type="entry name" value="ATP-BINDING CASSETTE TRANSPORTER SUBFAMILY A ABCA"/>
    <property type="match status" value="1"/>
</dbReference>
<dbReference type="VEuPathDB" id="VectorBase:HLOH_064369"/>
<dbReference type="GO" id="GO:0140359">
    <property type="term" value="F:ABC-type transporter activity"/>
    <property type="evidence" value="ECO:0007669"/>
    <property type="project" value="InterPro"/>
</dbReference>
<dbReference type="Proteomes" id="UP000821853">
    <property type="component" value="Unassembled WGS sequence"/>
</dbReference>
<evidence type="ECO:0000256" key="1">
    <source>
        <dbReference type="ARBA" id="ARBA00022448"/>
    </source>
</evidence>
<name>A0A9J6HB82_HAELO</name>
<proteinExistence type="predicted"/>
<comment type="caution">
    <text evidence="3">The sequence shown here is derived from an EMBL/GenBank/DDBJ whole genome shotgun (WGS) entry which is preliminary data.</text>
</comment>
<dbReference type="AlphaFoldDB" id="A0A9J6HB82"/>
<reference evidence="3 4" key="1">
    <citation type="journal article" date="2020" name="Cell">
        <title>Large-Scale Comparative Analyses of Tick Genomes Elucidate Their Genetic Diversity and Vector Capacities.</title>
        <authorList>
            <consortium name="Tick Genome and Microbiome Consortium (TIGMIC)"/>
            <person name="Jia N."/>
            <person name="Wang J."/>
            <person name="Shi W."/>
            <person name="Du L."/>
            <person name="Sun Y."/>
            <person name="Zhan W."/>
            <person name="Jiang J.F."/>
            <person name="Wang Q."/>
            <person name="Zhang B."/>
            <person name="Ji P."/>
            <person name="Bell-Sakyi L."/>
            <person name="Cui X.M."/>
            <person name="Yuan T.T."/>
            <person name="Jiang B.G."/>
            <person name="Yang W.F."/>
            <person name="Lam T.T."/>
            <person name="Chang Q.C."/>
            <person name="Ding S.J."/>
            <person name="Wang X.J."/>
            <person name="Zhu J.G."/>
            <person name="Ruan X.D."/>
            <person name="Zhao L."/>
            <person name="Wei J.T."/>
            <person name="Ye R.Z."/>
            <person name="Que T.C."/>
            <person name="Du C.H."/>
            <person name="Zhou Y.H."/>
            <person name="Cheng J.X."/>
            <person name="Dai P.F."/>
            <person name="Guo W.B."/>
            <person name="Han X.H."/>
            <person name="Huang E.J."/>
            <person name="Li L.F."/>
            <person name="Wei W."/>
            <person name="Gao Y.C."/>
            <person name="Liu J.Z."/>
            <person name="Shao H.Z."/>
            <person name="Wang X."/>
            <person name="Wang C.C."/>
            <person name="Yang T.C."/>
            <person name="Huo Q.B."/>
            <person name="Li W."/>
            <person name="Chen H.Y."/>
            <person name="Chen S.E."/>
            <person name="Zhou L.G."/>
            <person name="Ni X.B."/>
            <person name="Tian J.H."/>
            <person name="Sheng Y."/>
            <person name="Liu T."/>
            <person name="Pan Y.S."/>
            <person name="Xia L.Y."/>
            <person name="Li J."/>
            <person name="Zhao F."/>
            <person name="Cao W.C."/>
        </authorList>
    </citation>
    <scope>NUCLEOTIDE SEQUENCE [LARGE SCALE GENOMIC DNA]</scope>
    <source>
        <strain evidence="3">HaeL-2018</strain>
    </source>
</reference>
<sequence>MRQLELMCKRLAIIVDGHLQCIGTIEHLREKFGQGMTVKIQLSGPEKERVLEVQPVMTALFPDSRLIYYHRVRTLVASPTALLACHVKRVRGSLTGVFMT</sequence>
<dbReference type="InterPro" id="IPR026082">
    <property type="entry name" value="ABCA"/>
</dbReference>
<gene>
    <name evidence="3" type="ORF">HPB48_027055</name>
</gene>
<dbReference type="GO" id="GO:0005319">
    <property type="term" value="F:lipid transporter activity"/>
    <property type="evidence" value="ECO:0007669"/>
    <property type="project" value="TreeGrafter"/>
</dbReference>
<evidence type="ECO:0000313" key="3">
    <source>
        <dbReference type="EMBL" id="KAH9385019.1"/>
    </source>
</evidence>
<dbReference type="GO" id="GO:0016020">
    <property type="term" value="C:membrane"/>
    <property type="evidence" value="ECO:0007669"/>
    <property type="project" value="InterPro"/>
</dbReference>
<organism evidence="3 4">
    <name type="scientific">Haemaphysalis longicornis</name>
    <name type="common">Bush tick</name>
    <dbReference type="NCBI Taxonomy" id="44386"/>
    <lineage>
        <taxon>Eukaryota</taxon>
        <taxon>Metazoa</taxon>
        <taxon>Ecdysozoa</taxon>
        <taxon>Arthropoda</taxon>
        <taxon>Chelicerata</taxon>
        <taxon>Arachnida</taxon>
        <taxon>Acari</taxon>
        <taxon>Parasitiformes</taxon>
        <taxon>Ixodida</taxon>
        <taxon>Ixodoidea</taxon>
        <taxon>Ixodidae</taxon>
        <taxon>Haemaphysalinae</taxon>
        <taxon>Haemaphysalis</taxon>
    </lineage>
</organism>
<keyword evidence="1" id="KW-0813">Transport</keyword>
<dbReference type="PANTHER" id="PTHR19229:SF36">
    <property type="entry name" value="ATP-BINDING CASSETTE SUB-FAMILY A MEMBER 2"/>
    <property type="match status" value="1"/>
</dbReference>
<protein>
    <submittedName>
        <fullName evidence="3">Uncharacterized protein</fullName>
    </submittedName>
</protein>
<dbReference type="EMBL" id="JABSTR010003699">
    <property type="protein sequence ID" value="KAH9385019.1"/>
    <property type="molecule type" value="Genomic_DNA"/>
</dbReference>
<evidence type="ECO:0000256" key="2">
    <source>
        <dbReference type="ARBA" id="ARBA00022737"/>
    </source>
</evidence>
<keyword evidence="4" id="KW-1185">Reference proteome</keyword>
<accession>A0A9J6HB82</accession>